<evidence type="ECO:0000313" key="2">
    <source>
        <dbReference type="EMBL" id="NJP91668.1"/>
    </source>
</evidence>
<gene>
    <name evidence="2" type="ORF">HCN51_19760</name>
</gene>
<dbReference type="Pfam" id="PF12902">
    <property type="entry name" value="Ferritin-like"/>
    <property type="match status" value="1"/>
</dbReference>
<evidence type="ECO:0000259" key="1">
    <source>
        <dbReference type="Pfam" id="PF12902"/>
    </source>
</evidence>
<reference evidence="2 3" key="1">
    <citation type="submission" date="2020-03" db="EMBL/GenBank/DDBJ databases">
        <title>WGS of actinomycetes isolated from Thailand.</title>
        <authorList>
            <person name="Thawai C."/>
        </authorList>
    </citation>
    <scope>NUCLEOTIDE SEQUENCE [LARGE SCALE GENOMIC DNA]</scope>
    <source>
        <strain evidence="2 3">FMUSA5-5</strain>
    </source>
</reference>
<feature type="domain" description="Iminophenyl-pyruvate dimer synthase" evidence="1">
    <location>
        <begin position="25"/>
        <end position="231"/>
    </location>
</feature>
<comment type="caution">
    <text evidence="2">The sequence shown here is derived from an EMBL/GenBank/DDBJ whole genome shotgun (WGS) entry which is preliminary data.</text>
</comment>
<dbReference type="RefSeq" id="WP_168011006.1">
    <property type="nucleotide sequence ID" value="NZ_JAATEP010000013.1"/>
</dbReference>
<evidence type="ECO:0000313" key="3">
    <source>
        <dbReference type="Proteomes" id="UP000696294"/>
    </source>
</evidence>
<dbReference type="InterPro" id="IPR012347">
    <property type="entry name" value="Ferritin-like"/>
</dbReference>
<dbReference type="Proteomes" id="UP000696294">
    <property type="component" value="Unassembled WGS sequence"/>
</dbReference>
<dbReference type="InterPro" id="IPR026820">
    <property type="entry name" value="VioB/RebD_dom"/>
</dbReference>
<keyword evidence="3" id="KW-1185">Reference proteome</keyword>
<dbReference type="PANTHER" id="PTHR34400">
    <property type="match status" value="1"/>
</dbReference>
<dbReference type="Gene3D" id="1.20.1260.10">
    <property type="match status" value="1"/>
</dbReference>
<sequence length="351" mass="38459">MLRIDRAAVDEVARAGKPDELVPRVQDAVRLEFATIPPYLTAMLSLKPGRNRDIWWAVHDVVVDEMLHLLIGCNLLNALGARPALDAPGFLPRYPGPLPLGIGDDLVVGLEPFSRGLMERVFMRIEEPEEPLVFRKEGAVGAPPEFATIGEFYRTLVDALLALPDPVLPGDVTRQVVAPSWFGADRLFPIRTTKDAARAVNLIIEEGEGTSTSPVDPDGDIAHYYRFAAIAKGRRLVRDPSAPAGFSYTGAPYPFDPDGVWPLTPNQQVDDLDRNSEGWRRVHQFRVTFTRLLTALQRCVDGRPGRLDAAMGIMFELKLAGQMLAATPAISGGTPTGRHAGPVFTRAEINQ</sequence>
<name>A0ABX1B930_9ACTN</name>
<accession>A0ABX1B930</accession>
<dbReference type="EMBL" id="JAATEP010000013">
    <property type="protein sequence ID" value="NJP91668.1"/>
    <property type="molecule type" value="Genomic_DNA"/>
</dbReference>
<proteinExistence type="predicted"/>
<dbReference type="PANTHER" id="PTHR34400:SF4">
    <property type="entry name" value="MEMBRANE PROTEIN"/>
    <property type="match status" value="1"/>
</dbReference>
<protein>
    <recommendedName>
        <fullName evidence="1">Iminophenyl-pyruvate dimer synthase domain-containing protein</fullName>
    </recommendedName>
</protein>
<organism evidence="2 3">
    <name type="scientific">Nonomuraea composti</name>
    <dbReference type="NCBI Taxonomy" id="2720023"/>
    <lineage>
        <taxon>Bacteria</taxon>
        <taxon>Bacillati</taxon>
        <taxon>Actinomycetota</taxon>
        <taxon>Actinomycetes</taxon>
        <taxon>Streptosporangiales</taxon>
        <taxon>Streptosporangiaceae</taxon>
        <taxon>Nonomuraea</taxon>
    </lineage>
</organism>